<protein>
    <recommendedName>
        <fullName evidence="1">Homologous recombination OB-fold protein OB-fold domain-containing protein</fullName>
    </recommendedName>
</protein>
<dbReference type="EMBL" id="QBLH01002515">
    <property type="protein sequence ID" value="TGZ48268.1"/>
    <property type="molecule type" value="Genomic_DNA"/>
</dbReference>
<dbReference type="PANTHER" id="PTHR14523:SF1">
    <property type="entry name" value="HOMOLOGOUS RECOMBINATION OB-FOLD PROTEIN"/>
    <property type="match status" value="1"/>
</dbReference>
<evidence type="ECO:0000313" key="3">
    <source>
        <dbReference type="Proteomes" id="UP000310200"/>
    </source>
</evidence>
<evidence type="ECO:0000313" key="2">
    <source>
        <dbReference type="EMBL" id="TGZ48268.1"/>
    </source>
</evidence>
<keyword evidence="3" id="KW-1185">Reference proteome</keyword>
<dbReference type="AlphaFoldDB" id="A0A4S2KKM6"/>
<gene>
    <name evidence="2" type="ORF">DBV15_08679</name>
</gene>
<dbReference type="Pfam" id="PF15072">
    <property type="entry name" value="HROB"/>
    <property type="match status" value="1"/>
</dbReference>
<reference evidence="2 3" key="1">
    <citation type="journal article" date="2019" name="Philos. Trans. R. Soc. Lond., B, Biol. Sci.">
        <title>Ant behaviour and brain gene expression of defending hosts depend on the ecological success of the intruding social parasite.</title>
        <authorList>
            <person name="Kaur R."/>
            <person name="Stoldt M."/>
            <person name="Jongepier E."/>
            <person name="Feldmeyer B."/>
            <person name="Menzel F."/>
            <person name="Bornberg-Bauer E."/>
            <person name="Foitzik S."/>
        </authorList>
    </citation>
    <scope>NUCLEOTIDE SEQUENCE [LARGE SCALE GENOMIC DNA]</scope>
    <source>
        <tissue evidence="2">Whole body</tissue>
    </source>
</reference>
<dbReference type="Proteomes" id="UP000310200">
    <property type="component" value="Unassembled WGS sequence"/>
</dbReference>
<evidence type="ECO:0000259" key="1">
    <source>
        <dbReference type="Pfam" id="PF15072"/>
    </source>
</evidence>
<comment type="caution">
    <text evidence="2">The sequence shown here is derived from an EMBL/GenBank/DDBJ whole genome shotgun (WGS) entry which is preliminary data.</text>
</comment>
<accession>A0A4S2KKM6</accession>
<proteinExistence type="predicted"/>
<organism evidence="2 3">
    <name type="scientific">Temnothorax longispinosus</name>
    <dbReference type="NCBI Taxonomy" id="300112"/>
    <lineage>
        <taxon>Eukaryota</taxon>
        <taxon>Metazoa</taxon>
        <taxon>Ecdysozoa</taxon>
        <taxon>Arthropoda</taxon>
        <taxon>Hexapoda</taxon>
        <taxon>Insecta</taxon>
        <taxon>Pterygota</taxon>
        <taxon>Neoptera</taxon>
        <taxon>Endopterygota</taxon>
        <taxon>Hymenoptera</taxon>
        <taxon>Apocrita</taxon>
        <taxon>Aculeata</taxon>
        <taxon>Formicoidea</taxon>
        <taxon>Formicidae</taxon>
        <taxon>Myrmicinae</taxon>
        <taxon>Temnothorax</taxon>
    </lineage>
</organism>
<dbReference type="InterPro" id="IPR058570">
    <property type="entry name" value="HROB_OB"/>
</dbReference>
<name>A0A4S2KKM6_9HYME</name>
<dbReference type="GO" id="GO:0000725">
    <property type="term" value="P:recombinational repair"/>
    <property type="evidence" value="ECO:0007669"/>
    <property type="project" value="InterPro"/>
</dbReference>
<sequence length="600" mass="67878">MFESDDWIFEDAFDGDDVEEETRWKFSSPCQNGEKTSSVKRRKVDSCEVLPSFSTDSTFVRHAELDIVANVEANDPPFKNQENDDVSRGDLLLGIFQSSTSRKTFDFAKEVENDPSGVPRKTQCFQPKVDATSKVFRYEESREKSHEPMTEERLAKEVKLIRIFPGPAGLIPDMKNDNNISAASYLSSVEALERNKTTTKHIENKSQDEKNLFGEKAWKLLLNDLPKNFLQDYKISTVKDKATSSHCESTKVKFIAGVLDYIDHSHDDPFVVLKDSTGSIEGTIHRDIPLTYPGILEPNVVILLRDVGLLKTTTYVVTNKYHILVSLVNLIAIYSDKGRIVSTSLMESILSTDQTTSNVELNKINDRMTVSKSAYIAGLQKMAESRNASRQASSFSFIPSSATRIEAREPELANCPPMLRPKNDKNLQVTDETLGRFNYSMGTDDLDSTDIFLTTDCDFTTLEEQSCLDRSLCKSTTISRGSEIQQCDLEVRTMEKGSTIDFQKQVKERHLPQKCVTDVKSCGTRNARYERDNCFPSYDNMSCRDSNVSVRSTLPNLKRNVENSKALLSYFTNDIEYDSDDEILSQLDVDNVFDEPKKHC</sequence>
<feature type="domain" description="Homologous recombination OB-fold protein OB-fold" evidence="1">
    <location>
        <begin position="250"/>
        <end position="336"/>
    </location>
</feature>
<dbReference type="InterPro" id="IPR028045">
    <property type="entry name" value="HROB"/>
</dbReference>
<dbReference type="PANTHER" id="PTHR14523">
    <property type="entry name" value="UNCHARACTERIZED PROTEIN C17ORF53 HOMOLOG"/>
    <property type="match status" value="1"/>
</dbReference>